<dbReference type="EMBL" id="CAJNOJ010000007">
    <property type="protein sequence ID" value="CAF0763547.1"/>
    <property type="molecule type" value="Genomic_DNA"/>
</dbReference>
<organism evidence="1 2">
    <name type="scientific">Adineta ricciae</name>
    <name type="common">Rotifer</name>
    <dbReference type="NCBI Taxonomy" id="249248"/>
    <lineage>
        <taxon>Eukaryota</taxon>
        <taxon>Metazoa</taxon>
        <taxon>Spiralia</taxon>
        <taxon>Gnathifera</taxon>
        <taxon>Rotifera</taxon>
        <taxon>Eurotatoria</taxon>
        <taxon>Bdelloidea</taxon>
        <taxon>Adinetida</taxon>
        <taxon>Adinetidae</taxon>
        <taxon>Adineta</taxon>
    </lineage>
</organism>
<name>A0A813Q8L2_ADIRI</name>
<sequence length="78" mass="9397">MFNLTRNNHRKIMAELFIMFNNLQITSKNRLLNQVQYYVSIYDSASVNTLDYTYMMIEINELERQTTGIIAKLRIWML</sequence>
<protein>
    <submittedName>
        <fullName evidence="1">Uncharacterized protein</fullName>
    </submittedName>
</protein>
<dbReference type="AlphaFoldDB" id="A0A813Q8L2"/>
<proteinExistence type="predicted"/>
<comment type="caution">
    <text evidence="1">The sequence shown here is derived from an EMBL/GenBank/DDBJ whole genome shotgun (WGS) entry which is preliminary data.</text>
</comment>
<evidence type="ECO:0000313" key="2">
    <source>
        <dbReference type="Proteomes" id="UP000663852"/>
    </source>
</evidence>
<gene>
    <name evidence="1" type="ORF">EDS130_LOCUS2936</name>
</gene>
<dbReference type="Proteomes" id="UP000663852">
    <property type="component" value="Unassembled WGS sequence"/>
</dbReference>
<evidence type="ECO:0000313" key="1">
    <source>
        <dbReference type="EMBL" id="CAF0763547.1"/>
    </source>
</evidence>
<reference evidence="1" key="1">
    <citation type="submission" date="2021-02" db="EMBL/GenBank/DDBJ databases">
        <authorList>
            <person name="Nowell W R."/>
        </authorList>
    </citation>
    <scope>NUCLEOTIDE SEQUENCE</scope>
</reference>
<accession>A0A813Q8L2</accession>